<organism evidence="1 2">
    <name type="scientific">Macroventuria anomochaeta</name>
    <dbReference type="NCBI Taxonomy" id="301207"/>
    <lineage>
        <taxon>Eukaryota</taxon>
        <taxon>Fungi</taxon>
        <taxon>Dikarya</taxon>
        <taxon>Ascomycota</taxon>
        <taxon>Pezizomycotina</taxon>
        <taxon>Dothideomycetes</taxon>
        <taxon>Pleosporomycetidae</taxon>
        <taxon>Pleosporales</taxon>
        <taxon>Pleosporineae</taxon>
        <taxon>Didymellaceae</taxon>
        <taxon>Macroventuria</taxon>
    </lineage>
</organism>
<dbReference type="Proteomes" id="UP000799754">
    <property type="component" value="Unassembled WGS sequence"/>
</dbReference>
<evidence type="ECO:0000313" key="2">
    <source>
        <dbReference type="Proteomes" id="UP000799754"/>
    </source>
</evidence>
<keyword evidence="2" id="KW-1185">Reference proteome</keyword>
<reference evidence="1" key="1">
    <citation type="journal article" date="2020" name="Stud. Mycol.">
        <title>101 Dothideomycetes genomes: a test case for predicting lifestyles and emergence of pathogens.</title>
        <authorList>
            <person name="Haridas S."/>
            <person name="Albert R."/>
            <person name="Binder M."/>
            <person name="Bloem J."/>
            <person name="Labutti K."/>
            <person name="Salamov A."/>
            <person name="Andreopoulos B."/>
            <person name="Baker S."/>
            <person name="Barry K."/>
            <person name="Bills G."/>
            <person name="Bluhm B."/>
            <person name="Cannon C."/>
            <person name="Castanera R."/>
            <person name="Culley D."/>
            <person name="Daum C."/>
            <person name="Ezra D."/>
            <person name="Gonzalez J."/>
            <person name="Henrissat B."/>
            <person name="Kuo A."/>
            <person name="Liang C."/>
            <person name="Lipzen A."/>
            <person name="Lutzoni F."/>
            <person name="Magnuson J."/>
            <person name="Mondo S."/>
            <person name="Nolan M."/>
            <person name="Ohm R."/>
            <person name="Pangilinan J."/>
            <person name="Park H.-J."/>
            <person name="Ramirez L."/>
            <person name="Alfaro M."/>
            <person name="Sun H."/>
            <person name="Tritt A."/>
            <person name="Yoshinaga Y."/>
            <person name="Zwiers L.-H."/>
            <person name="Turgeon B."/>
            <person name="Goodwin S."/>
            <person name="Spatafora J."/>
            <person name="Crous P."/>
            <person name="Grigoriev I."/>
        </authorList>
    </citation>
    <scope>NUCLEOTIDE SEQUENCE</scope>
    <source>
        <strain evidence="1">CBS 525.71</strain>
    </source>
</reference>
<dbReference type="EMBL" id="MU006720">
    <property type="protein sequence ID" value="KAF2626708.1"/>
    <property type="molecule type" value="Genomic_DNA"/>
</dbReference>
<protein>
    <submittedName>
        <fullName evidence="1">Uncharacterized protein</fullName>
    </submittedName>
</protein>
<sequence length="156" mass="17709">MDRITLRKLTRRVALTLIITLELAHYYLQLLDRWGPPRKSNPKLRTVAKLNELGFITISCYRITEHAVDVKLGRLLVQGLGIEALLWAVAVWSAVCVGYDVWVTPDSLASLMQLMAVDVLMWTEMLSSAVGLVERKEGDVLSVMDEKERLNEKEEV</sequence>
<name>A0ACB6RZY6_9PLEO</name>
<comment type="caution">
    <text evidence="1">The sequence shown here is derived from an EMBL/GenBank/DDBJ whole genome shotgun (WGS) entry which is preliminary data.</text>
</comment>
<gene>
    <name evidence="1" type="ORF">BU25DRAFT_411673</name>
</gene>
<proteinExistence type="predicted"/>
<evidence type="ECO:0000313" key="1">
    <source>
        <dbReference type="EMBL" id="KAF2626708.1"/>
    </source>
</evidence>
<accession>A0ACB6RZY6</accession>